<dbReference type="AlphaFoldDB" id="A0A8J2J6S5"/>
<organism evidence="7 8">
    <name type="scientific">Allacma fusca</name>
    <dbReference type="NCBI Taxonomy" id="39272"/>
    <lineage>
        <taxon>Eukaryota</taxon>
        <taxon>Metazoa</taxon>
        <taxon>Ecdysozoa</taxon>
        <taxon>Arthropoda</taxon>
        <taxon>Hexapoda</taxon>
        <taxon>Collembola</taxon>
        <taxon>Symphypleona</taxon>
        <taxon>Sminthuridae</taxon>
        <taxon>Allacma</taxon>
    </lineage>
</organism>
<evidence type="ECO:0000256" key="3">
    <source>
        <dbReference type="ARBA" id="ARBA00022692"/>
    </source>
</evidence>
<evidence type="ECO:0000256" key="5">
    <source>
        <dbReference type="ARBA" id="ARBA00023136"/>
    </source>
</evidence>
<feature type="transmembrane region" description="Helical" evidence="6">
    <location>
        <begin position="201"/>
        <end position="222"/>
    </location>
</feature>
<comment type="function">
    <text evidence="6">Choline transporter.</text>
</comment>
<sequence length="586" mass="65239">MAIKPIIPGGAIVAQRHQIIANKHYYMAASSGEPFSTSFAYASREELEESGRMCGRRRESDHIPALRGPLEKKRKCRDVICLVFFGIFLIFMGVVAGYVFVHGRFSRLNVDNWGKCGDGPDLQLQQLKPSPLTTNRQTDAIQMSIKMTTAPGSKDSNPTDFFSDAALKFSVSWPNIVYMCLIALGLSLVMTGMLRAFSGIIIWIIIAVVITAGVAGSCFFWIVYTGFGGPDVEISWHDHKGLALLGAVIFSTITAALFLVTLAMKKRIALVVRLFKEAGKAVHAVPSVLIQPAWTVLCQIVVIYIFAILALLIETIQFEDDRNECQKPTSVTYFRFLNLFAFLWMSQFLVACQHVVVAGAISRWFFTRNKKQLGSPLLISFQNLVRYHLGSVAFGSLIVALVKFIRYLVNAIKNRLPNGGGKIGALFVACCNCFLWCLDKFIKYLSRNAYIEIAIYGYGFCPAAKRAFNIITSNALRLATINSIGDFVLFLAKITIVALTTLCGYYIFQANLSEGETLEGEWGLIGIGAVLAYFISHCFISIYEMTVDTIFICFCEDTKMNDGDLKPYFMSKGLMEFIKASKHEKY</sequence>
<dbReference type="OrthoDB" id="420519at2759"/>
<feature type="transmembrane region" description="Helical" evidence="6">
    <location>
        <begin position="421"/>
        <end position="438"/>
    </location>
</feature>
<dbReference type="Proteomes" id="UP000708208">
    <property type="component" value="Unassembled WGS sequence"/>
</dbReference>
<dbReference type="InterPro" id="IPR007603">
    <property type="entry name" value="Choline_transptr-like"/>
</dbReference>
<reference evidence="7" key="1">
    <citation type="submission" date="2021-06" db="EMBL/GenBank/DDBJ databases">
        <authorList>
            <person name="Hodson N. C."/>
            <person name="Mongue J. A."/>
            <person name="Jaron S. K."/>
        </authorList>
    </citation>
    <scope>NUCLEOTIDE SEQUENCE</scope>
</reference>
<dbReference type="Pfam" id="PF04515">
    <property type="entry name" value="Choline_transpo"/>
    <property type="match status" value="1"/>
</dbReference>
<feature type="transmembrane region" description="Helical" evidence="6">
    <location>
        <begin position="242"/>
        <end position="263"/>
    </location>
</feature>
<feature type="transmembrane region" description="Helical" evidence="6">
    <location>
        <begin position="284"/>
        <end position="313"/>
    </location>
</feature>
<keyword evidence="3 6" id="KW-0812">Transmembrane</keyword>
<name>A0A8J2J6S5_9HEXA</name>
<dbReference type="EMBL" id="CAJVCH010008190">
    <property type="protein sequence ID" value="CAG7662769.1"/>
    <property type="molecule type" value="Genomic_DNA"/>
</dbReference>
<protein>
    <recommendedName>
        <fullName evidence="6">Choline transporter-like protein</fullName>
    </recommendedName>
</protein>
<keyword evidence="4 6" id="KW-1133">Transmembrane helix</keyword>
<evidence type="ECO:0000256" key="6">
    <source>
        <dbReference type="RuleBase" id="RU368066"/>
    </source>
</evidence>
<keyword evidence="8" id="KW-1185">Reference proteome</keyword>
<evidence type="ECO:0000256" key="4">
    <source>
        <dbReference type="ARBA" id="ARBA00022989"/>
    </source>
</evidence>
<accession>A0A8J2J6S5</accession>
<gene>
    <name evidence="7" type="ORF">AFUS01_LOCUS1465</name>
</gene>
<keyword evidence="5 6" id="KW-0472">Membrane</keyword>
<dbReference type="PANTHER" id="PTHR12385:SF96">
    <property type="entry name" value="CHOLINE TRANSPORTER-LIKE PROTEIN"/>
    <property type="match status" value="1"/>
</dbReference>
<feature type="transmembrane region" description="Helical" evidence="6">
    <location>
        <begin position="333"/>
        <end position="366"/>
    </location>
</feature>
<evidence type="ECO:0000256" key="1">
    <source>
        <dbReference type="ARBA" id="ARBA00004141"/>
    </source>
</evidence>
<comment type="subcellular location">
    <subcellularLocation>
        <location evidence="6">Cell membrane</location>
        <topology evidence="6">Multi-pass membrane protein</topology>
    </subcellularLocation>
    <subcellularLocation>
        <location evidence="1">Membrane</location>
        <topology evidence="1">Multi-pass membrane protein</topology>
    </subcellularLocation>
</comment>
<dbReference type="PANTHER" id="PTHR12385">
    <property type="entry name" value="CHOLINE TRANSPORTER-LIKE (SLC FAMILY 44)"/>
    <property type="match status" value="1"/>
</dbReference>
<comment type="caution">
    <text evidence="7">The sequence shown here is derived from an EMBL/GenBank/DDBJ whole genome shotgun (WGS) entry which is preliminary data.</text>
</comment>
<evidence type="ECO:0000313" key="7">
    <source>
        <dbReference type="EMBL" id="CAG7662769.1"/>
    </source>
</evidence>
<feature type="transmembrane region" description="Helical" evidence="6">
    <location>
        <begin position="176"/>
        <end position="194"/>
    </location>
</feature>
<feature type="transmembrane region" description="Helical" evidence="6">
    <location>
        <begin position="387"/>
        <end position="409"/>
    </location>
</feature>
<feature type="transmembrane region" description="Helical" evidence="6">
    <location>
        <begin position="79"/>
        <end position="101"/>
    </location>
</feature>
<proteinExistence type="inferred from homology"/>
<evidence type="ECO:0000313" key="8">
    <source>
        <dbReference type="Proteomes" id="UP000708208"/>
    </source>
</evidence>
<comment type="similarity">
    <text evidence="2 6">Belongs to the CTL (choline transporter-like) family.</text>
</comment>
<feature type="transmembrane region" description="Helical" evidence="6">
    <location>
        <begin position="487"/>
        <end position="508"/>
    </location>
</feature>
<feature type="transmembrane region" description="Helical" evidence="6">
    <location>
        <begin position="520"/>
        <end position="543"/>
    </location>
</feature>
<dbReference type="GO" id="GO:0005886">
    <property type="term" value="C:plasma membrane"/>
    <property type="evidence" value="ECO:0007669"/>
    <property type="project" value="UniProtKB-SubCell"/>
</dbReference>
<dbReference type="GO" id="GO:0022857">
    <property type="term" value="F:transmembrane transporter activity"/>
    <property type="evidence" value="ECO:0007669"/>
    <property type="project" value="UniProtKB-UniRule"/>
</dbReference>
<evidence type="ECO:0000256" key="2">
    <source>
        <dbReference type="ARBA" id="ARBA00007168"/>
    </source>
</evidence>